<feature type="transmembrane region" description="Helical" evidence="2">
    <location>
        <begin position="364"/>
        <end position="392"/>
    </location>
</feature>
<gene>
    <name evidence="4" type="ORF">ALEPTO_LOCUS2212</name>
</gene>
<evidence type="ECO:0000259" key="3">
    <source>
        <dbReference type="PROSITE" id="PS51745"/>
    </source>
</evidence>
<feature type="transmembrane region" description="Helical" evidence="2">
    <location>
        <begin position="398"/>
        <end position="416"/>
    </location>
</feature>
<dbReference type="InterPro" id="IPR053793">
    <property type="entry name" value="PB1-like"/>
</dbReference>
<reference evidence="4" key="1">
    <citation type="submission" date="2021-06" db="EMBL/GenBank/DDBJ databases">
        <authorList>
            <person name="Kallberg Y."/>
            <person name="Tangrot J."/>
            <person name="Rosling A."/>
        </authorList>
    </citation>
    <scope>NUCLEOTIDE SEQUENCE</scope>
    <source>
        <strain evidence="4">FL130A</strain>
    </source>
</reference>
<evidence type="ECO:0000313" key="4">
    <source>
        <dbReference type="EMBL" id="CAG8475335.1"/>
    </source>
</evidence>
<feature type="compositionally biased region" description="Basic and acidic residues" evidence="1">
    <location>
        <begin position="237"/>
        <end position="249"/>
    </location>
</feature>
<accession>A0A9N8W5W6</accession>
<organism evidence="4 5">
    <name type="scientific">Ambispora leptoticha</name>
    <dbReference type="NCBI Taxonomy" id="144679"/>
    <lineage>
        <taxon>Eukaryota</taxon>
        <taxon>Fungi</taxon>
        <taxon>Fungi incertae sedis</taxon>
        <taxon>Mucoromycota</taxon>
        <taxon>Glomeromycotina</taxon>
        <taxon>Glomeromycetes</taxon>
        <taxon>Archaeosporales</taxon>
        <taxon>Ambisporaceae</taxon>
        <taxon>Ambispora</taxon>
    </lineage>
</organism>
<dbReference type="PANTHER" id="PTHR20930">
    <property type="entry name" value="OVARIAN CARCINOMA ANTIGEN CA125-RELATED"/>
    <property type="match status" value="1"/>
</dbReference>
<dbReference type="PANTHER" id="PTHR20930:SF0">
    <property type="entry name" value="PROTEIN ILRUN"/>
    <property type="match status" value="1"/>
</dbReference>
<dbReference type="CDD" id="cd05992">
    <property type="entry name" value="PB1"/>
    <property type="match status" value="1"/>
</dbReference>
<dbReference type="Gene3D" id="3.10.20.90">
    <property type="entry name" value="Phosphatidylinositol 3-kinase Catalytic Subunit, Chain A, domain 1"/>
    <property type="match status" value="1"/>
</dbReference>
<dbReference type="EMBL" id="CAJVPS010000308">
    <property type="protein sequence ID" value="CAG8475335.1"/>
    <property type="molecule type" value="Genomic_DNA"/>
</dbReference>
<proteinExistence type="predicted"/>
<feature type="compositionally biased region" description="Polar residues" evidence="1">
    <location>
        <begin position="210"/>
        <end position="222"/>
    </location>
</feature>
<keyword evidence="5" id="KW-1185">Reference proteome</keyword>
<feature type="region of interest" description="Disordered" evidence="1">
    <location>
        <begin position="119"/>
        <end position="250"/>
    </location>
</feature>
<feature type="domain" description="PB1" evidence="3">
    <location>
        <begin position="2"/>
        <end position="78"/>
    </location>
</feature>
<sequence>MATTIKVKYQSTVRRLTIPNDETNSWTDFETQLRTLFSIPETNPISVSYTDDDGDVITLSSDLELHEVISNNTSPSKTLSFVISTVNDDDHSTKHPENDSWVLEGNVLPYIIDNKATVEEKQETEATVPNESEGTEKLTNKNSNNKESSEEDKSLQNDHHLHTSIADEAEEPEFAPTITIEENNADTIKDNKSINDEASSYSSKEKGKQKQVSIEESTASNDETSKKEESNNQATKTEVEKESETKPILDDEMSLLDDWLKMFYNITVEQPTTNDDSEKNSDDNNNAESSSKGRRRILLKISSQPTQDQFCSFNSFEKSRCSNNRNGCNRREFNQCPGFCNRSFLHSRSNCNHCGKDAHAGSGFFNVFSFLISNAITTIVSVTFFFAFIHIIFSLFKIVLPIAAVVVPTFFAIHFLNKIITGPFHGVCNNRGFLERQQRSCGNRHYGGYNRETPIFFYRRHYY</sequence>
<dbReference type="AlphaFoldDB" id="A0A9N8W5W6"/>
<dbReference type="Proteomes" id="UP000789508">
    <property type="component" value="Unassembled WGS sequence"/>
</dbReference>
<keyword evidence="2" id="KW-0472">Membrane</keyword>
<dbReference type="InterPro" id="IPR000270">
    <property type="entry name" value="PB1_dom"/>
</dbReference>
<dbReference type="Pfam" id="PF00564">
    <property type="entry name" value="PB1"/>
    <property type="match status" value="1"/>
</dbReference>
<dbReference type="SMART" id="SM00666">
    <property type="entry name" value="PB1"/>
    <property type="match status" value="1"/>
</dbReference>
<dbReference type="SUPFAM" id="SSF54277">
    <property type="entry name" value="CAD &amp; PB1 domains"/>
    <property type="match status" value="1"/>
</dbReference>
<dbReference type="PROSITE" id="PS00028">
    <property type="entry name" value="ZINC_FINGER_C2H2_1"/>
    <property type="match status" value="1"/>
</dbReference>
<dbReference type="OrthoDB" id="2421030at2759"/>
<name>A0A9N8W5W6_9GLOM</name>
<protein>
    <submittedName>
        <fullName evidence="4">4641_t:CDS:1</fullName>
    </submittedName>
</protein>
<feature type="region of interest" description="Disordered" evidence="1">
    <location>
        <begin position="271"/>
        <end position="294"/>
    </location>
</feature>
<feature type="compositionally biased region" description="Basic and acidic residues" evidence="1">
    <location>
        <begin position="147"/>
        <end position="161"/>
    </location>
</feature>
<keyword evidence="2" id="KW-1133">Transmembrane helix</keyword>
<evidence type="ECO:0000256" key="1">
    <source>
        <dbReference type="SAM" id="MobiDB-lite"/>
    </source>
</evidence>
<evidence type="ECO:0000256" key="2">
    <source>
        <dbReference type="SAM" id="Phobius"/>
    </source>
</evidence>
<dbReference type="PROSITE" id="PS51745">
    <property type="entry name" value="PB1"/>
    <property type="match status" value="1"/>
</dbReference>
<keyword evidence="2" id="KW-0812">Transmembrane</keyword>
<dbReference type="InterPro" id="IPR013087">
    <property type="entry name" value="Znf_C2H2_type"/>
</dbReference>
<evidence type="ECO:0000313" key="5">
    <source>
        <dbReference type="Proteomes" id="UP000789508"/>
    </source>
</evidence>
<comment type="caution">
    <text evidence="4">The sequence shown here is derived from an EMBL/GenBank/DDBJ whole genome shotgun (WGS) entry which is preliminary data.</text>
</comment>